<feature type="region of interest" description="Disordered" evidence="5">
    <location>
        <begin position="545"/>
        <end position="568"/>
    </location>
</feature>
<protein>
    <submittedName>
        <fullName evidence="8">Galactofuranosylgalactofuranosylrhamnosyl-N-acetylglucosaminyl-diphospho-decaprenol beta-1,5/1,6-galactofuranosyltransferase</fullName>
    </submittedName>
</protein>
<accession>A0A239L9A6</accession>
<name>A0A239L9A6_9ACTN</name>
<keyword evidence="4 8" id="KW-0808">Transferase</keyword>
<keyword evidence="9" id="KW-1185">Reference proteome</keyword>
<dbReference type="Pfam" id="PF13641">
    <property type="entry name" value="Glyco_tranf_2_3"/>
    <property type="match status" value="1"/>
</dbReference>
<evidence type="ECO:0000256" key="1">
    <source>
        <dbReference type="ARBA" id="ARBA00004776"/>
    </source>
</evidence>
<evidence type="ECO:0000313" key="8">
    <source>
        <dbReference type="EMBL" id="SNT27196.1"/>
    </source>
</evidence>
<evidence type="ECO:0000256" key="4">
    <source>
        <dbReference type="ARBA" id="ARBA00022679"/>
    </source>
</evidence>
<dbReference type="Gene3D" id="3.90.550.60">
    <property type="match status" value="1"/>
</dbReference>
<dbReference type="Pfam" id="PF17994">
    <property type="entry name" value="Glft2_N"/>
    <property type="match status" value="1"/>
</dbReference>
<sequence length="706" mass="77764">MSASAGTAGRGAGAAPADLRVLQRVVMPVDRDLDVLKLYVEGEIARGAEALAAEAAVEEGILAGLADGAGIADSVGRRSVVVPVGRRVSFATYFNAFPAGYWRRWTSVEEVILRVRVRGRATVIVYRSSAKGHIQRVDSVRVDAEDAHEETFRLPLRPFIDGGWYWMDILAGEGEAVLERADWCAEPDEDVRQGRVSLGITTFNRPDFCVAQLLALAAAPEVLSVVDAVYVVDQGTDRVRDDPDFARAAEALGGTLRLIEQGNLGGSGGFSRAMDETVKAGASDYVLLLDDDVVTETEGILRGVAFADFARTPTIVGGHMFNLFVRSQLHAYGETIGRYRWWWEEAPHTRREHDFALPAPPPTAPDAVQKQQTRPSTGSLRATKWLHRRVDVDYNGWWMCLIPVDVVRKVGLSMPMFIKWDDAEYCVRAGEAGFPTVTLPGMAAWHVPWQDKDDGIDWQAYFHERNRLVTALMHSPYERGGNLVKESFIISVKHALAMQYSTAELMLSAIEDVLSGPEHMHAGIATKLPEIMRFRAGFPDARNRASHEEFPRVRRRRPPKRGRGFKPPRGTVNVLASAVLGTVKQLRPVDPSARGNPQLTVPHIDRHWSLLAQVDSALVSSADGTKVAWYQRDPERFRRLLARTSLLHARLTREWPELSRRYRAAMAEIASPEAWRATFEAASPGTGTADTGDAGEASPASGDGPG</sequence>
<comment type="pathway">
    <text evidence="1">Cell wall biogenesis; cell wall polysaccharide biosynthesis.</text>
</comment>
<dbReference type="OrthoDB" id="3225550at2"/>
<evidence type="ECO:0000256" key="3">
    <source>
        <dbReference type="ARBA" id="ARBA00022676"/>
    </source>
</evidence>
<dbReference type="InterPro" id="IPR040492">
    <property type="entry name" value="GlfT2_N"/>
</dbReference>
<evidence type="ECO:0000313" key="9">
    <source>
        <dbReference type="Proteomes" id="UP000198318"/>
    </source>
</evidence>
<dbReference type="InterPro" id="IPR029044">
    <property type="entry name" value="Nucleotide-diphossugar_trans"/>
</dbReference>
<gene>
    <name evidence="8" type="ORF">SAMN05443665_1021118</name>
</gene>
<evidence type="ECO:0000259" key="6">
    <source>
        <dbReference type="Pfam" id="PF17994"/>
    </source>
</evidence>
<comment type="similarity">
    <text evidence="2">Belongs to the glycosyltransferase 2 family.</text>
</comment>
<reference evidence="8 9" key="1">
    <citation type="submission" date="2017-06" db="EMBL/GenBank/DDBJ databases">
        <authorList>
            <person name="Kim H.J."/>
            <person name="Triplett B.A."/>
        </authorList>
    </citation>
    <scope>NUCLEOTIDE SEQUENCE [LARGE SCALE GENOMIC DNA]</scope>
    <source>
        <strain evidence="8 9">DSM 44715</strain>
    </source>
</reference>
<organism evidence="8 9">
    <name type="scientific">Actinomadura meyerae</name>
    <dbReference type="NCBI Taxonomy" id="240840"/>
    <lineage>
        <taxon>Bacteria</taxon>
        <taxon>Bacillati</taxon>
        <taxon>Actinomycetota</taxon>
        <taxon>Actinomycetes</taxon>
        <taxon>Streptosporangiales</taxon>
        <taxon>Thermomonosporaceae</taxon>
        <taxon>Actinomadura</taxon>
    </lineage>
</organism>
<feature type="domain" description="Galactofuranosyltransferase GlfT2 N-terminal" evidence="6">
    <location>
        <begin position="75"/>
        <end position="185"/>
    </location>
</feature>
<dbReference type="EMBL" id="FZOR01000021">
    <property type="protein sequence ID" value="SNT27196.1"/>
    <property type="molecule type" value="Genomic_DNA"/>
</dbReference>
<dbReference type="InterPro" id="IPR045699">
    <property type="entry name" value="GlfT2_C"/>
</dbReference>
<feature type="compositionally biased region" description="Low complexity" evidence="5">
    <location>
        <begin position="685"/>
        <end position="695"/>
    </location>
</feature>
<evidence type="ECO:0000259" key="7">
    <source>
        <dbReference type="Pfam" id="PF19320"/>
    </source>
</evidence>
<dbReference type="GO" id="GO:0016757">
    <property type="term" value="F:glycosyltransferase activity"/>
    <property type="evidence" value="ECO:0007669"/>
    <property type="project" value="UniProtKB-KW"/>
</dbReference>
<proteinExistence type="inferred from homology"/>
<feature type="compositionally biased region" description="Basic residues" evidence="5">
    <location>
        <begin position="553"/>
        <end position="566"/>
    </location>
</feature>
<dbReference type="Pfam" id="PF19320">
    <property type="entry name" value="GlfT2_domain3"/>
    <property type="match status" value="1"/>
</dbReference>
<dbReference type="RefSeq" id="WP_089327965.1">
    <property type="nucleotide sequence ID" value="NZ_FZOR01000021.1"/>
</dbReference>
<dbReference type="PANTHER" id="PTHR43179:SF12">
    <property type="entry name" value="GALACTOFURANOSYLTRANSFERASE GLFT2"/>
    <property type="match status" value="1"/>
</dbReference>
<evidence type="ECO:0000256" key="5">
    <source>
        <dbReference type="SAM" id="MobiDB-lite"/>
    </source>
</evidence>
<keyword evidence="3" id="KW-0328">Glycosyltransferase</keyword>
<dbReference type="PANTHER" id="PTHR43179">
    <property type="entry name" value="RHAMNOSYLTRANSFERASE WBBL"/>
    <property type="match status" value="1"/>
</dbReference>
<evidence type="ECO:0000256" key="2">
    <source>
        <dbReference type="ARBA" id="ARBA00006739"/>
    </source>
</evidence>
<feature type="region of interest" description="Disordered" evidence="5">
    <location>
        <begin position="676"/>
        <end position="706"/>
    </location>
</feature>
<dbReference type="AlphaFoldDB" id="A0A239L9A6"/>
<feature type="domain" description="Galactofuranosyltransferase-2 C-terminal" evidence="7">
    <location>
        <begin position="483"/>
        <end position="680"/>
    </location>
</feature>
<dbReference type="Proteomes" id="UP000198318">
    <property type="component" value="Unassembled WGS sequence"/>
</dbReference>
<dbReference type="SUPFAM" id="SSF53448">
    <property type="entry name" value="Nucleotide-diphospho-sugar transferases"/>
    <property type="match status" value="1"/>
</dbReference>